<proteinExistence type="predicted"/>
<evidence type="ECO:0000313" key="1">
    <source>
        <dbReference type="EMBL" id="WCT13637.1"/>
    </source>
</evidence>
<name>A0ABY7TBB4_9SPHI</name>
<organism evidence="1 2">
    <name type="scientific">Mucilaginibacter jinjuensis</name>
    <dbReference type="NCBI Taxonomy" id="1176721"/>
    <lineage>
        <taxon>Bacteria</taxon>
        <taxon>Pseudomonadati</taxon>
        <taxon>Bacteroidota</taxon>
        <taxon>Sphingobacteriia</taxon>
        <taxon>Sphingobacteriales</taxon>
        <taxon>Sphingobacteriaceae</taxon>
        <taxon>Mucilaginibacter</taxon>
    </lineage>
</organism>
<gene>
    <name evidence="1" type="ORF">PQO05_06775</name>
</gene>
<dbReference type="Proteomes" id="UP001216139">
    <property type="component" value="Chromosome"/>
</dbReference>
<keyword evidence="2" id="KW-1185">Reference proteome</keyword>
<dbReference type="EMBL" id="CP117167">
    <property type="protein sequence ID" value="WCT13637.1"/>
    <property type="molecule type" value="Genomic_DNA"/>
</dbReference>
<evidence type="ECO:0000313" key="2">
    <source>
        <dbReference type="Proteomes" id="UP001216139"/>
    </source>
</evidence>
<reference evidence="1 2" key="1">
    <citation type="submission" date="2023-02" db="EMBL/GenBank/DDBJ databases">
        <title>Genome sequence of Mucilaginibacter jinjuensis strain KACC 16571.</title>
        <authorList>
            <person name="Kim S."/>
            <person name="Heo J."/>
            <person name="Kwon S.-W."/>
        </authorList>
    </citation>
    <scope>NUCLEOTIDE SEQUENCE [LARGE SCALE GENOMIC DNA]</scope>
    <source>
        <strain evidence="1 2">KACC 16571</strain>
    </source>
</reference>
<protein>
    <submittedName>
        <fullName evidence="1">Uncharacterized protein</fullName>
    </submittedName>
</protein>
<sequence>MPRAGNSYVEHTTFFSVLKLVPLVKILLENNDLLLNKAILNKHYPAYKKPPKEKNGMHFIFTDYRDGIFTLVMQQNDIRFEQIYLGIEKDTLYVACYCGMPGAILCGHAYKGISNITYGQNCKLERYYWPVFESDSNGVGKYLDMDITRLEAYISPRTDFGNLYRRDLGLKKQSVIVFDHKLPQSAKRKEGAHQVLGYQLLYNRYSFYKNHLPCLLPFVGTTTKSGDDIGYYDYYLVKEKQFNHGLKLSNDQIILNEISNGMFENCNFSRT</sequence>
<dbReference type="RefSeq" id="WP_273631943.1">
    <property type="nucleotide sequence ID" value="NZ_CP117167.1"/>
</dbReference>
<accession>A0ABY7TBB4</accession>